<comment type="similarity">
    <text evidence="6">Belongs to the exbB/tolQ family.</text>
</comment>
<dbReference type="Proteomes" id="UP001304300">
    <property type="component" value="Chromosome"/>
</dbReference>
<evidence type="ECO:0000256" key="3">
    <source>
        <dbReference type="ARBA" id="ARBA00022692"/>
    </source>
</evidence>
<keyword evidence="5 7" id="KW-0472">Membrane</keyword>
<evidence type="ECO:0000256" key="5">
    <source>
        <dbReference type="ARBA" id="ARBA00023136"/>
    </source>
</evidence>
<dbReference type="RefSeq" id="WP_317835264.1">
    <property type="nucleotide sequence ID" value="NZ_CP136920.1"/>
</dbReference>
<keyword evidence="2" id="KW-1003">Cell membrane</keyword>
<keyword evidence="6" id="KW-0813">Transport</keyword>
<dbReference type="GO" id="GO:0005886">
    <property type="term" value="C:plasma membrane"/>
    <property type="evidence" value="ECO:0007669"/>
    <property type="project" value="UniProtKB-SubCell"/>
</dbReference>
<dbReference type="PANTHER" id="PTHR30625:SF11">
    <property type="entry name" value="MOTA_TOLQ_EXBB PROTON CHANNEL DOMAIN-CONTAINING PROTEIN"/>
    <property type="match status" value="1"/>
</dbReference>
<evidence type="ECO:0000256" key="7">
    <source>
        <dbReference type="SAM" id="Phobius"/>
    </source>
</evidence>
<keyword evidence="4 7" id="KW-1133">Transmembrane helix</keyword>
<dbReference type="Pfam" id="PF01618">
    <property type="entry name" value="MotA_ExbB"/>
    <property type="match status" value="1"/>
</dbReference>
<keyword evidence="10" id="KW-1185">Reference proteome</keyword>
<dbReference type="PANTHER" id="PTHR30625">
    <property type="entry name" value="PROTEIN TOLQ"/>
    <property type="match status" value="1"/>
</dbReference>
<dbReference type="InterPro" id="IPR002898">
    <property type="entry name" value="MotA_ExbB_proton_chnl"/>
</dbReference>
<accession>A0AAQ3QX77</accession>
<keyword evidence="3 7" id="KW-0812">Transmembrane</keyword>
<feature type="transmembrane region" description="Helical" evidence="7">
    <location>
        <begin position="20"/>
        <end position="41"/>
    </location>
</feature>
<evidence type="ECO:0000259" key="8">
    <source>
        <dbReference type="Pfam" id="PF01618"/>
    </source>
</evidence>
<dbReference type="KEGG" id="puo:RZN69_06510"/>
<evidence type="ECO:0000256" key="1">
    <source>
        <dbReference type="ARBA" id="ARBA00004651"/>
    </source>
</evidence>
<evidence type="ECO:0000256" key="2">
    <source>
        <dbReference type="ARBA" id="ARBA00022475"/>
    </source>
</evidence>
<dbReference type="InterPro" id="IPR050790">
    <property type="entry name" value="ExbB/TolQ_transport"/>
</dbReference>
<feature type="domain" description="MotA/TolQ/ExbB proton channel" evidence="8">
    <location>
        <begin position="90"/>
        <end position="184"/>
    </location>
</feature>
<proteinExistence type="inferred from homology"/>
<evidence type="ECO:0000313" key="9">
    <source>
        <dbReference type="EMBL" id="WOO42737.1"/>
    </source>
</evidence>
<feature type="transmembrane region" description="Helical" evidence="7">
    <location>
        <begin position="152"/>
        <end position="173"/>
    </location>
</feature>
<evidence type="ECO:0000256" key="6">
    <source>
        <dbReference type="RuleBase" id="RU004057"/>
    </source>
</evidence>
<feature type="transmembrane region" description="Helical" evidence="7">
    <location>
        <begin position="111"/>
        <end position="132"/>
    </location>
</feature>
<evidence type="ECO:0000313" key="10">
    <source>
        <dbReference type="Proteomes" id="UP001304300"/>
    </source>
</evidence>
<sequence length="198" mass="21999">MNNQTFWEFSADILQSGGLLMIPLYFLAALVFANCLQLYFYMSKQNLPKASGEELTKYIREPEKAPYTYSKILRYVTDSDWTEDIINTRFNEVHLAVLSIVDRRIRYLQTLVASAPLMGLLGTVIGMLATFVGLANSGGETVDVVAGGIKEALITTQTGLMIALPGLFVVLIVQRRKHKLEAAMAKLRSMTLATLTTQ</sequence>
<evidence type="ECO:0000256" key="4">
    <source>
        <dbReference type="ARBA" id="ARBA00022989"/>
    </source>
</evidence>
<keyword evidence="6" id="KW-0653">Protein transport</keyword>
<comment type="subcellular location">
    <subcellularLocation>
        <location evidence="1">Cell membrane</location>
        <topology evidence="1">Multi-pass membrane protein</topology>
    </subcellularLocation>
    <subcellularLocation>
        <location evidence="6">Membrane</location>
        <topology evidence="6">Multi-pass membrane protein</topology>
    </subcellularLocation>
</comment>
<reference evidence="9 10" key="1">
    <citation type="submission" date="2023-10" db="EMBL/GenBank/DDBJ databases">
        <title>Rubellicoccus peritrichatus gen. nov., sp. nov., isolated from an algae of coral reef tank.</title>
        <authorList>
            <person name="Luo J."/>
        </authorList>
    </citation>
    <scope>NUCLEOTIDE SEQUENCE [LARGE SCALE GENOMIC DNA]</scope>
    <source>
        <strain evidence="9 10">CR14</strain>
    </source>
</reference>
<name>A0AAQ3QX77_9BACT</name>
<organism evidence="9 10">
    <name type="scientific">Rubellicoccus peritrichatus</name>
    <dbReference type="NCBI Taxonomy" id="3080537"/>
    <lineage>
        <taxon>Bacteria</taxon>
        <taxon>Pseudomonadati</taxon>
        <taxon>Verrucomicrobiota</taxon>
        <taxon>Opitutia</taxon>
        <taxon>Puniceicoccales</taxon>
        <taxon>Cerasicoccaceae</taxon>
        <taxon>Rubellicoccus</taxon>
    </lineage>
</organism>
<protein>
    <submittedName>
        <fullName evidence="9">MotA/TolQ/ExbB proton channel family protein</fullName>
    </submittedName>
</protein>
<dbReference type="EMBL" id="CP136920">
    <property type="protein sequence ID" value="WOO42737.1"/>
    <property type="molecule type" value="Genomic_DNA"/>
</dbReference>
<gene>
    <name evidence="9" type="ORF">RZN69_06510</name>
</gene>
<dbReference type="AlphaFoldDB" id="A0AAQ3QX77"/>
<dbReference type="GO" id="GO:0017038">
    <property type="term" value="P:protein import"/>
    <property type="evidence" value="ECO:0007669"/>
    <property type="project" value="TreeGrafter"/>
</dbReference>